<dbReference type="Proteomes" id="UP001497680">
    <property type="component" value="Unassembled WGS sequence"/>
</dbReference>
<name>A0ACC0CUI5_9PEZI</name>
<comment type="caution">
    <text evidence="1">The sequence shown here is derived from an EMBL/GenBank/DDBJ whole genome shotgun (WGS) entry which is preliminary data.</text>
</comment>
<proteinExistence type="predicted"/>
<keyword evidence="2" id="KW-1185">Reference proteome</keyword>
<gene>
    <name evidence="1" type="ORF">F4821DRAFT_178743</name>
</gene>
<reference evidence="1 2" key="1">
    <citation type="journal article" date="2022" name="New Phytol.">
        <title>Ecological generalism drives hyperdiversity of secondary metabolite gene clusters in xylarialean endophytes.</title>
        <authorList>
            <person name="Franco M.E.E."/>
            <person name="Wisecaver J.H."/>
            <person name="Arnold A.E."/>
            <person name="Ju Y.M."/>
            <person name="Slot J.C."/>
            <person name="Ahrendt S."/>
            <person name="Moore L.P."/>
            <person name="Eastman K.E."/>
            <person name="Scott K."/>
            <person name="Konkel Z."/>
            <person name="Mondo S.J."/>
            <person name="Kuo A."/>
            <person name="Hayes R.D."/>
            <person name="Haridas S."/>
            <person name="Andreopoulos B."/>
            <person name="Riley R."/>
            <person name="LaButti K."/>
            <person name="Pangilinan J."/>
            <person name="Lipzen A."/>
            <person name="Amirebrahimi M."/>
            <person name="Yan J."/>
            <person name="Adam C."/>
            <person name="Keymanesh K."/>
            <person name="Ng V."/>
            <person name="Louie K."/>
            <person name="Northen T."/>
            <person name="Drula E."/>
            <person name="Henrissat B."/>
            <person name="Hsieh H.M."/>
            <person name="Youens-Clark K."/>
            <person name="Lutzoni F."/>
            <person name="Miadlikowska J."/>
            <person name="Eastwood D.C."/>
            <person name="Hamelin R.C."/>
            <person name="Grigoriev I.V."/>
            <person name="U'Ren J.M."/>
        </authorList>
    </citation>
    <scope>NUCLEOTIDE SEQUENCE [LARGE SCALE GENOMIC DNA]</scope>
    <source>
        <strain evidence="1 2">ER1909</strain>
    </source>
</reference>
<sequence>MAGILSSYTDGTCNTHNVLSNVSAYACGVTFSFKDSDNPPDMHYGVVSLQECCDMVGSPVLRIPGNTGCEMQFCEVPEATSSFSHSVIYGYATGSGTAAQTPAPTVTQGYTVGPQADVENCMYFVYASDVPEDIENQISDASPWCVVRMTDDSVSEDEEEAAVTASPAPPSWTSANGEPWEATLSSLMAASATAKPTSTSNGNSRHAERSLSGVKIWAVAALVTLGLVAAL</sequence>
<evidence type="ECO:0000313" key="2">
    <source>
        <dbReference type="Proteomes" id="UP001497680"/>
    </source>
</evidence>
<dbReference type="EMBL" id="MU394342">
    <property type="protein sequence ID" value="KAI6084082.1"/>
    <property type="molecule type" value="Genomic_DNA"/>
</dbReference>
<protein>
    <submittedName>
        <fullName evidence="1">Uncharacterized protein</fullName>
    </submittedName>
</protein>
<evidence type="ECO:0000313" key="1">
    <source>
        <dbReference type="EMBL" id="KAI6084082.1"/>
    </source>
</evidence>
<accession>A0ACC0CUI5</accession>
<organism evidence="1 2">
    <name type="scientific">Hypoxylon rubiginosum</name>
    <dbReference type="NCBI Taxonomy" id="110542"/>
    <lineage>
        <taxon>Eukaryota</taxon>
        <taxon>Fungi</taxon>
        <taxon>Dikarya</taxon>
        <taxon>Ascomycota</taxon>
        <taxon>Pezizomycotina</taxon>
        <taxon>Sordariomycetes</taxon>
        <taxon>Xylariomycetidae</taxon>
        <taxon>Xylariales</taxon>
        <taxon>Hypoxylaceae</taxon>
        <taxon>Hypoxylon</taxon>
    </lineage>
</organism>